<keyword evidence="8" id="KW-1185">Reference proteome</keyword>
<evidence type="ECO:0000313" key="8">
    <source>
        <dbReference type="Proteomes" id="UP001215280"/>
    </source>
</evidence>
<dbReference type="Pfam" id="PF01753">
    <property type="entry name" value="zf-MYND"/>
    <property type="match status" value="1"/>
</dbReference>
<feature type="compositionally biased region" description="Polar residues" evidence="5">
    <location>
        <begin position="401"/>
        <end position="412"/>
    </location>
</feature>
<evidence type="ECO:0000259" key="6">
    <source>
        <dbReference type="PROSITE" id="PS50865"/>
    </source>
</evidence>
<keyword evidence="2 4" id="KW-0863">Zinc-finger</keyword>
<dbReference type="Proteomes" id="UP001215280">
    <property type="component" value="Unassembled WGS sequence"/>
</dbReference>
<evidence type="ECO:0000313" key="7">
    <source>
        <dbReference type="EMBL" id="KAJ7744068.1"/>
    </source>
</evidence>
<evidence type="ECO:0000256" key="1">
    <source>
        <dbReference type="ARBA" id="ARBA00022723"/>
    </source>
</evidence>
<sequence>MEWTWNTQNIADLNLSIAQRTKELMWCEGVLIAIALENLVYGDFEEKWKEVGLERKRELALEGLYRGACSVPRDNSRIICPELTIDGLVGDGEYNLINLLRCIMDHDPTGNRRVKEVFLLVHPYVQHEYRHSDEASDLLKAFFYQVHLLRNFCIVETLRGIVEAYHGYPFAPFMPMKFSTEARDEDRKARKRQARVESKKANLDKIVDSSQCKEEAAIVVPACSSCLKKTDRKDDLKKCGRCQMVWYCGSACQKKDWPDHKKFCGKQHFDPKILAPTPQGPAEFIGCPAVVDGFIRTPALWRQIFYLSKPDSQISDYHFDTTPGHTTSIFSRYPCNESFRAVFLVARRRAMASGSVPAIHTMFGIATYGAEDGVTIHDVTIEQVRRQFEGDYRIEITPASIQSAEPFSQPTPQELEEERSYLS</sequence>
<evidence type="ECO:0000256" key="5">
    <source>
        <dbReference type="SAM" id="MobiDB-lite"/>
    </source>
</evidence>
<evidence type="ECO:0000256" key="2">
    <source>
        <dbReference type="ARBA" id="ARBA00022771"/>
    </source>
</evidence>
<keyword evidence="3" id="KW-0862">Zinc</keyword>
<comment type="caution">
    <text evidence="7">The sequence shown here is derived from an EMBL/GenBank/DDBJ whole genome shotgun (WGS) entry which is preliminary data.</text>
</comment>
<dbReference type="PROSITE" id="PS50865">
    <property type="entry name" value="ZF_MYND_2"/>
    <property type="match status" value="1"/>
</dbReference>
<proteinExistence type="predicted"/>
<dbReference type="AlphaFoldDB" id="A0AAD7N3G4"/>
<organism evidence="7 8">
    <name type="scientific">Mycena maculata</name>
    <dbReference type="NCBI Taxonomy" id="230809"/>
    <lineage>
        <taxon>Eukaryota</taxon>
        <taxon>Fungi</taxon>
        <taxon>Dikarya</taxon>
        <taxon>Basidiomycota</taxon>
        <taxon>Agaricomycotina</taxon>
        <taxon>Agaricomycetes</taxon>
        <taxon>Agaricomycetidae</taxon>
        <taxon>Agaricales</taxon>
        <taxon>Marasmiineae</taxon>
        <taxon>Mycenaceae</taxon>
        <taxon>Mycena</taxon>
    </lineage>
</organism>
<gene>
    <name evidence="7" type="ORF">DFH07DRAFT_777222</name>
</gene>
<dbReference type="InterPro" id="IPR002893">
    <property type="entry name" value="Znf_MYND"/>
</dbReference>
<evidence type="ECO:0000256" key="4">
    <source>
        <dbReference type="PROSITE-ProRule" id="PRU00134"/>
    </source>
</evidence>
<dbReference type="SUPFAM" id="SSF144232">
    <property type="entry name" value="HIT/MYND zinc finger-like"/>
    <property type="match status" value="1"/>
</dbReference>
<accession>A0AAD7N3G4</accession>
<dbReference type="GO" id="GO:0008270">
    <property type="term" value="F:zinc ion binding"/>
    <property type="evidence" value="ECO:0007669"/>
    <property type="project" value="UniProtKB-KW"/>
</dbReference>
<dbReference type="PROSITE" id="PS01360">
    <property type="entry name" value="ZF_MYND_1"/>
    <property type="match status" value="1"/>
</dbReference>
<name>A0AAD7N3G4_9AGAR</name>
<protein>
    <recommendedName>
        <fullName evidence="6">MYND-type domain-containing protein</fullName>
    </recommendedName>
</protein>
<feature type="domain" description="MYND-type" evidence="6">
    <location>
        <begin position="223"/>
        <end position="264"/>
    </location>
</feature>
<dbReference type="Gene3D" id="6.10.140.2220">
    <property type="match status" value="1"/>
</dbReference>
<evidence type="ECO:0000256" key="3">
    <source>
        <dbReference type="ARBA" id="ARBA00022833"/>
    </source>
</evidence>
<feature type="region of interest" description="Disordered" evidence="5">
    <location>
        <begin position="401"/>
        <end position="423"/>
    </location>
</feature>
<keyword evidence="1" id="KW-0479">Metal-binding</keyword>
<reference evidence="7" key="1">
    <citation type="submission" date="2023-03" db="EMBL/GenBank/DDBJ databases">
        <title>Massive genome expansion in bonnet fungi (Mycena s.s.) driven by repeated elements and novel gene families across ecological guilds.</title>
        <authorList>
            <consortium name="Lawrence Berkeley National Laboratory"/>
            <person name="Harder C.B."/>
            <person name="Miyauchi S."/>
            <person name="Viragh M."/>
            <person name="Kuo A."/>
            <person name="Thoen E."/>
            <person name="Andreopoulos B."/>
            <person name="Lu D."/>
            <person name="Skrede I."/>
            <person name="Drula E."/>
            <person name="Henrissat B."/>
            <person name="Morin E."/>
            <person name="Kohler A."/>
            <person name="Barry K."/>
            <person name="LaButti K."/>
            <person name="Morin E."/>
            <person name="Salamov A."/>
            <person name="Lipzen A."/>
            <person name="Mereny Z."/>
            <person name="Hegedus B."/>
            <person name="Baldrian P."/>
            <person name="Stursova M."/>
            <person name="Weitz H."/>
            <person name="Taylor A."/>
            <person name="Grigoriev I.V."/>
            <person name="Nagy L.G."/>
            <person name="Martin F."/>
            <person name="Kauserud H."/>
        </authorList>
    </citation>
    <scope>NUCLEOTIDE SEQUENCE</scope>
    <source>
        <strain evidence="7">CBHHK188m</strain>
    </source>
</reference>
<dbReference type="EMBL" id="JARJLG010000109">
    <property type="protein sequence ID" value="KAJ7744068.1"/>
    <property type="molecule type" value="Genomic_DNA"/>
</dbReference>